<evidence type="ECO:0000313" key="2">
    <source>
        <dbReference type="EMBL" id="UUV20849.1"/>
    </source>
</evidence>
<organism evidence="2 3">
    <name type="scientific">Paenimyroides aestuarii</name>
    <dbReference type="NCBI Taxonomy" id="2968490"/>
    <lineage>
        <taxon>Bacteria</taxon>
        <taxon>Pseudomonadati</taxon>
        <taxon>Bacteroidota</taxon>
        <taxon>Flavobacteriia</taxon>
        <taxon>Flavobacteriales</taxon>
        <taxon>Flavobacteriaceae</taxon>
        <taxon>Paenimyroides</taxon>
    </lineage>
</organism>
<accession>A0ABY5NR22</accession>
<feature type="domain" description="KTSC" evidence="1">
    <location>
        <begin position="56"/>
        <end position="115"/>
    </location>
</feature>
<dbReference type="RefSeq" id="WP_257498762.1">
    <property type="nucleotide sequence ID" value="NZ_CP102382.1"/>
</dbReference>
<evidence type="ECO:0000259" key="1">
    <source>
        <dbReference type="Pfam" id="PF13619"/>
    </source>
</evidence>
<reference evidence="2 3" key="1">
    <citation type="submission" date="2022-08" db="EMBL/GenBank/DDBJ databases">
        <title>Myroides zhujiangensis sp. nov., a novel bacterium isolated from sediment in the Pearl River Estuary.</title>
        <authorList>
            <person name="Cui L."/>
        </authorList>
    </citation>
    <scope>NUCLEOTIDE SEQUENCE [LARGE SCALE GENOMIC DNA]</scope>
    <source>
        <strain evidence="2 3">SCSIO 72103</strain>
    </source>
</reference>
<name>A0ABY5NR22_9FLAO</name>
<proteinExistence type="predicted"/>
<protein>
    <submittedName>
        <fullName evidence="2">KTSC domain-containing protein</fullName>
    </submittedName>
</protein>
<gene>
    <name evidence="2" type="ORF">NPX36_11040</name>
</gene>
<dbReference type="Pfam" id="PF13619">
    <property type="entry name" value="KTSC"/>
    <property type="match status" value="1"/>
</dbReference>
<keyword evidence="3" id="KW-1185">Reference proteome</keyword>
<sequence>MKKILLLAFVAASFLACNNKKECDELKGSYSTFVEARKEITKANYPIKKMQLTPESSWIKRIEYYSCNEEDGYLIVYTTRSEEYIHAHVPLKIWEELSTSSSKGSYYNSNLVNRYPFNLKPAQ</sequence>
<dbReference type="Proteomes" id="UP001317001">
    <property type="component" value="Chromosome"/>
</dbReference>
<dbReference type="EMBL" id="CP102382">
    <property type="protein sequence ID" value="UUV20849.1"/>
    <property type="molecule type" value="Genomic_DNA"/>
</dbReference>
<dbReference type="InterPro" id="IPR025309">
    <property type="entry name" value="KTSC_dom"/>
</dbReference>
<evidence type="ECO:0000313" key="3">
    <source>
        <dbReference type="Proteomes" id="UP001317001"/>
    </source>
</evidence>
<dbReference type="PROSITE" id="PS51257">
    <property type="entry name" value="PROKAR_LIPOPROTEIN"/>
    <property type="match status" value="1"/>
</dbReference>